<evidence type="ECO:0000313" key="1">
    <source>
        <dbReference type="EMBL" id="VDP41602.1"/>
    </source>
</evidence>
<proteinExistence type="predicted"/>
<organism evidence="2 3">
    <name type="scientific">Heligmosomoides polygyrus</name>
    <name type="common">Parasitic roundworm</name>
    <dbReference type="NCBI Taxonomy" id="6339"/>
    <lineage>
        <taxon>Eukaryota</taxon>
        <taxon>Metazoa</taxon>
        <taxon>Ecdysozoa</taxon>
        <taxon>Nematoda</taxon>
        <taxon>Chromadorea</taxon>
        <taxon>Rhabditida</taxon>
        <taxon>Rhabditina</taxon>
        <taxon>Rhabditomorpha</taxon>
        <taxon>Strongyloidea</taxon>
        <taxon>Heligmosomidae</taxon>
        <taxon>Heligmosomoides</taxon>
    </lineage>
</organism>
<protein>
    <submittedName>
        <fullName evidence="3">Peptidase A2 domain-containing protein</fullName>
    </submittedName>
</protein>
<accession>A0A183GMG5</accession>
<evidence type="ECO:0000313" key="3">
    <source>
        <dbReference type="WBParaSite" id="HPBE_0002388501-mRNA-1"/>
    </source>
</evidence>
<gene>
    <name evidence="1" type="ORF">HPBE_LOCUS23883</name>
</gene>
<reference evidence="3" key="2">
    <citation type="submission" date="2019-09" db="UniProtKB">
        <authorList>
            <consortium name="WormBaseParasite"/>
        </authorList>
    </citation>
    <scope>IDENTIFICATION</scope>
</reference>
<name>A0A183GMG5_HELPZ</name>
<keyword evidence="2" id="KW-1185">Reference proteome</keyword>
<sequence>MKSTPTDVLAADCNGVELVTTQRQSFAVAEKPSVQAFMARVEPDEMVRNQLEKPVKEVVVLVMAEIAKNMRTSNPHREAIEEVGRAAVDTAMVLVRKVRLRYKECAVLDRLVGKAWHQYEALPRAEREGGFSVLVKALLRKTRTEAMNDKIAALCEVKRLKKHDRQSIAEFCVDLERLTCRAYSELNERASAIERAHLLYQPIVHWLDSYRLLEALEEEDDPYTRDCSKSKRTDSTQHRTSLSSRLAEPACRAFEIGSPGVERKWKGLLDTGSEISIIHAKRLLKAKEDGFDIDHDVAEYPINKALRVYNASGHLMSSEREFDVTNTMHCLHVEFCCQGQRMPALPGVNLSDCNDRGLTMITLGSEQQNNCDLTFMDSWRVIKN</sequence>
<dbReference type="WBParaSite" id="HPBE_0002388501-mRNA-1">
    <property type="protein sequence ID" value="HPBE_0002388501-mRNA-1"/>
    <property type="gene ID" value="HPBE_0002388501"/>
</dbReference>
<dbReference type="EMBL" id="UZAH01035588">
    <property type="protein sequence ID" value="VDP41602.1"/>
    <property type="molecule type" value="Genomic_DNA"/>
</dbReference>
<accession>A0A3P8CRX3</accession>
<dbReference type="Proteomes" id="UP000050761">
    <property type="component" value="Unassembled WGS sequence"/>
</dbReference>
<dbReference type="AlphaFoldDB" id="A0A183GMG5"/>
<reference evidence="1 2" key="1">
    <citation type="submission" date="2018-11" db="EMBL/GenBank/DDBJ databases">
        <authorList>
            <consortium name="Pathogen Informatics"/>
        </authorList>
    </citation>
    <scope>NUCLEOTIDE SEQUENCE [LARGE SCALE GENOMIC DNA]</scope>
</reference>
<evidence type="ECO:0000313" key="2">
    <source>
        <dbReference type="Proteomes" id="UP000050761"/>
    </source>
</evidence>